<feature type="domain" description="Aminoglycoside phosphotransferase" evidence="1">
    <location>
        <begin position="59"/>
        <end position="322"/>
    </location>
</feature>
<dbReference type="InterPro" id="IPR002575">
    <property type="entry name" value="Aminoglycoside_PTrfase"/>
</dbReference>
<dbReference type="AlphaFoldDB" id="A0A9W9CLG5"/>
<sequence length="535" mass="60915">MEGIGNNREIFEYTSGRWIYNEPRRLAERHLAFDIEELKNVATKAVNRSPSDVNSFSKLAEGGFNRVFDISMKDGSCVLARLPYPSTLPRRLAVASEVATLEFVRAHGIPAPRVLGYSVDDNNVGSEYILMEKLPGKSLGDVWYDLPDKSRLKILLQIVELETKLFKADLPASGSIYHSRDLSPDIPRVDIPGSEDGLCIGPYAALRWWVGERGNLDIDRGPHEDPRLVLQAPAEKELAWIRAYGRPRYPFDRAYRETFDYKRQDPEEHIESLQEYIRLAPHLVPICSKLSLPVLRHPDLNPNNIFVSEDLTITGLIDWQHSLVLPTFLAAGIPKIFQNYNDEASMSFTPPRLAENIESMPEDERDIALEQFRRRHVHFFYLGFTQKLNESHWRAIEQETGLLKRRIYDDAGSPWEGLNLPLQNDIANVSQNWSKVATASADGTPPACPIVLDEQEVQRRASLDDSLRETDSEMERINGMLGVASDGWTPNETFESAKERARFIKEEGLAAVADDPWLKEMSDKHWPFDDCDEDE</sequence>
<protein>
    <recommendedName>
        <fullName evidence="1">Aminoglycoside phosphotransferase domain-containing protein</fullName>
    </recommendedName>
</protein>
<dbReference type="Proteomes" id="UP001140560">
    <property type="component" value="Unassembled WGS sequence"/>
</dbReference>
<accession>A0A9W9CLG5</accession>
<dbReference type="SUPFAM" id="SSF56112">
    <property type="entry name" value="Protein kinase-like (PK-like)"/>
    <property type="match status" value="1"/>
</dbReference>
<dbReference type="InterPro" id="IPR011009">
    <property type="entry name" value="Kinase-like_dom_sf"/>
</dbReference>
<dbReference type="PANTHER" id="PTHR36091">
    <property type="entry name" value="ALTERED INHERITANCE OF MITOCHONDRIA PROTEIN 9, MITOCHONDRIAL"/>
    <property type="match status" value="1"/>
</dbReference>
<organism evidence="2 3">
    <name type="scientific">Neocucurbitaria cava</name>
    <dbReference type="NCBI Taxonomy" id="798079"/>
    <lineage>
        <taxon>Eukaryota</taxon>
        <taxon>Fungi</taxon>
        <taxon>Dikarya</taxon>
        <taxon>Ascomycota</taxon>
        <taxon>Pezizomycotina</taxon>
        <taxon>Dothideomycetes</taxon>
        <taxon>Pleosporomycetidae</taxon>
        <taxon>Pleosporales</taxon>
        <taxon>Pleosporineae</taxon>
        <taxon>Cucurbitariaceae</taxon>
        <taxon>Neocucurbitaria</taxon>
    </lineage>
</organism>
<reference evidence="2" key="1">
    <citation type="submission" date="2022-10" db="EMBL/GenBank/DDBJ databases">
        <title>Tapping the CABI collections for fungal endophytes: first genome assemblies for Collariella, Neodidymelliopsis, Ascochyta clinopodiicola, Didymella pomorum, Didymosphaeria variabile, Neocosmospora piperis and Neocucurbitaria cava.</title>
        <authorList>
            <person name="Hill R."/>
        </authorList>
    </citation>
    <scope>NUCLEOTIDE SEQUENCE</scope>
    <source>
        <strain evidence="2">IMI 356814</strain>
    </source>
</reference>
<comment type="caution">
    <text evidence="2">The sequence shown here is derived from an EMBL/GenBank/DDBJ whole genome shotgun (WGS) entry which is preliminary data.</text>
</comment>
<dbReference type="EMBL" id="JAPEUY010000011">
    <property type="protein sequence ID" value="KAJ4368447.1"/>
    <property type="molecule type" value="Genomic_DNA"/>
</dbReference>
<dbReference type="Gene3D" id="3.90.1200.10">
    <property type="match status" value="1"/>
</dbReference>
<proteinExistence type="predicted"/>
<gene>
    <name evidence="2" type="ORF">N0V83_006804</name>
</gene>
<dbReference type="Pfam" id="PF01636">
    <property type="entry name" value="APH"/>
    <property type="match status" value="1"/>
</dbReference>
<keyword evidence="3" id="KW-1185">Reference proteome</keyword>
<dbReference type="InterPro" id="IPR051035">
    <property type="entry name" value="Mito_inheritance_9"/>
</dbReference>
<dbReference type="PANTHER" id="PTHR36091:SF2">
    <property type="entry name" value="AMINOGLYCOSIDE PHOSPHOTRANSFERASE DOMAIN-CONTAINING PROTEIN"/>
    <property type="match status" value="1"/>
</dbReference>
<name>A0A9W9CLG5_9PLEO</name>
<dbReference type="OrthoDB" id="10003767at2759"/>
<dbReference type="Gene3D" id="3.30.200.20">
    <property type="entry name" value="Phosphorylase Kinase, domain 1"/>
    <property type="match status" value="1"/>
</dbReference>
<dbReference type="GO" id="GO:0005739">
    <property type="term" value="C:mitochondrion"/>
    <property type="evidence" value="ECO:0007669"/>
    <property type="project" value="TreeGrafter"/>
</dbReference>
<evidence type="ECO:0000313" key="3">
    <source>
        <dbReference type="Proteomes" id="UP001140560"/>
    </source>
</evidence>
<evidence type="ECO:0000259" key="1">
    <source>
        <dbReference type="Pfam" id="PF01636"/>
    </source>
</evidence>
<evidence type="ECO:0000313" key="2">
    <source>
        <dbReference type="EMBL" id="KAJ4368447.1"/>
    </source>
</evidence>